<dbReference type="HOGENOM" id="CLU_1302754_0_0_11"/>
<dbReference type="Proteomes" id="UP000013015">
    <property type="component" value="Unassembled WGS sequence"/>
</dbReference>
<evidence type="ECO:0000313" key="3">
    <source>
        <dbReference type="Proteomes" id="UP000013015"/>
    </source>
</evidence>
<dbReference type="InterPro" id="IPR017195">
    <property type="entry name" value="ABC_thiamin-permease_prd"/>
</dbReference>
<dbReference type="STRING" id="888050.HMPREF9004_1615"/>
<sequence>MSDLAEHIHTSKHSGVRNSVLGTRNLMTIAALSLVGSLLVVPLSIFTPVFATTPRALIILCALMGAWYIAYLLPGLFVPRPGAFLVAGLLMGIIATFTTPLGPSAIIGNLIGAAFLEIPVLLFLYRKWSWWVHAIGATIFGGFNSTMYGSAYHIAQDSLQFSLGIVFSLASCYLTLALALLLKRRLARAGVGVKQ</sequence>
<comment type="caution">
    <text evidence="2">The sequence shown here is derived from an EMBL/GenBank/DDBJ whole genome shotgun (WGS) entry which is preliminary data.</text>
</comment>
<reference evidence="2 3" key="1">
    <citation type="submission" date="2013-03" db="EMBL/GenBank/DDBJ databases">
        <title>Reference genome for the Human Microbiome Project.</title>
        <authorList>
            <person name="Aqrawi P."/>
            <person name="Ayvaz T."/>
            <person name="Bess C."/>
            <person name="Blankenburg K."/>
            <person name="Coyle M."/>
            <person name="Deng J."/>
            <person name="Forbes L."/>
            <person name="Fowler G."/>
            <person name="Francisco L."/>
            <person name="Fu Q."/>
            <person name="Gibbs R."/>
            <person name="Gross S."/>
            <person name="Gubbala S."/>
            <person name="Hale W."/>
            <person name="Hemphill L."/>
            <person name="Highlander S."/>
            <person name="Hirani K."/>
            <person name="Jackson L."/>
            <person name="Jakkamsetti A."/>
            <person name="Javaid M."/>
            <person name="Jayaseelan J.C."/>
            <person name="Jiang H."/>
            <person name="Joshi V."/>
            <person name="Korchina V."/>
            <person name="Kovar C."/>
            <person name="Lara F."/>
            <person name="Lee S."/>
            <person name="Liu Y."/>
            <person name="Mata R."/>
            <person name="Mathew T."/>
            <person name="Munidasa M."/>
            <person name="Muzny D."/>
            <person name="Nazareth L."/>
            <person name="Ngo R."/>
            <person name="Nguyen L."/>
            <person name="Nguyen N."/>
            <person name="Okwuonu G."/>
            <person name="Ongeri F."/>
            <person name="Palculict T."/>
            <person name="Patil S."/>
            <person name="Petrosino J."/>
            <person name="Pham C."/>
            <person name="Pham P."/>
            <person name="Pu L.-L."/>
            <person name="Qin X."/>
            <person name="Qu J."/>
            <person name="Reid J."/>
            <person name="Ross M."/>
            <person name="Ruth R."/>
            <person name="Saada N."/>
            <person name="San Lucas F."/>
            <person name="Santibanez J."/>
            <person name="Shang Y."/>
            <person name="Simmons D."/>
            <person name="Song X.-Z."/>
            <person name="Tang L.-Y."/>
            <person name="Thornton R."/>
            <person name="Warren J."/>
            <person name="Weissenberger G."/>
            <person name="Wilczek-Boney K."/>
            <person name="Worley K."/>
            <person name="Youmans B."/>
            <person name="Zhang J."/>
            <person name="Zhang L."/>
            <person name="Zhao Z."/>
            <person name="Zhou C."/>
            <person name="Zhu D."/>
            <person name="Zhu Y."/>
        </authorList>
    </citation>
    <scope>NUCLEOTIDE SEQUENCE [LARGE SCALE GENOMIC DNA]</scope>
    <source>
        <strain evidence="2 3">F0333</strain>
    </source>
</reference>
<dbReference type="PATRIC" id="fig|888050.3.peg.1551"/>
<evidence type="ECO:0000313" key="2">
    <source>
        <dbReference type="EMBL" id="ENO17705.1"/>
    </source>
</evidence>
<proteinExistence type="predicted"/>
<evidence type="ECO:0000256" key="1">
    <source>
        <dbReference type="SAM" id="Phobius"/>
    </source>
</evidence>
<feature type="transmembrane region" description="Helical" evidence="1">
    <location>
        <begin position="26"/>
        <end position="50"/>
    </location>
</feature>
<dbReference type="RefSeq" id="WP_005964209.1">
    <property type="nucleotide sequence ID" value="NZ_CP040505.1"/>
</dbReference>
<dbReference type="Pfam" id="PF09819">
    <property type="entry name" value="ABC_cobalt"/>
    <property type="match status" value="1"/>
</dbReference>
<name>N6W5D2_9ACTO</name>
<feature type="transmembrane region" description="Helical" evidence="1">
    <location>
        <begin position="56"/>
        <end position="74"/>
    </location>
</feature>
<accession>N6W5D2</accession>
<protein>
    <submittedName>
        <fullName evidence="2">ABC superfamily ATP binding cassette transporter, permease protein</fullName>
    </submittedName>
</protein>
<keyword evidence="3" id="KW-1185">Reference proteome</keyword>
<feature type="transmembrane region" description="Helical" evidence="1">
    <location>
        <begin position="132"/>
        <end position="155"/>
    </location>
</feature>
<dbReference type="EMBL" id="AQHZ01000024">
    <property type="protein sequence ID" value="ENO17705.1"/>
    <property type="molecule type" value="Genomic_DNA"/>
</dbReference>
<keyword evidence="1" id="KW-0812">Transmembrane</keyword>
<feature type="transmembrane region" description="Helical" evidence="1">
    <location>
        <begin position="161"/>
        <end position="182"/>
    </location>
</feature>
<keyword evidence="1" id="KW-0472">Membrane</keyword>
<organism evidence="2 3">
    <name type="scientific">Schaalia cardiffensis F0333</name>
    <dbReference type="NCBI Taxonomy" id="888050"/>
    <lineage>
        <taxon>Bacteria</taxon>
        <taxon>Bacillati</taxon>
        <taxon>Actinomycetota</taxon>
        <taxon>Actinomycetes</taxon>
        <taxon>Actinomycetales</taxon>
        <taxon>Actinomycetaceae</taxon>
        <taxon>Schaalia</taxon>
    </lineage>
</organism>
<keyword evidence="1" id="KW-1133">Transmembrane helix</keyword>
<dbReference type="AlphaFoldDB" id="N6W5D2"/>
<dbReference type="eggNOG" id="COG4721">
    <property type="taxonomic scope" value="Bacteria"/>
</dbReference>
<gene>
    <name evidence="2" type="ORF">HMPREF9004_1615</name>
</gene>
<dbReference type="OrthoDB" id="3259317at2"/>